<dbReference type="AlphaFoldDB" id="A0A015ZC42"/>
<feature type="compositionally biased region" description="Low complexity" evidence="1">
    <location>
        <begin position="60"/>
        <end position="70"/>
    </location>
</feature>
<dbReference type="EMBL" id="JGDM01000165">
    <property type="protein sequence ID" value="EXZ41922.1"/>
    <property type="molecule type" value="Genomic_DNA"/>
</dbReference>
<evidence type="ECO:0000313" key="2">
    <source>
        <dbReference type="EMBL" id="EXZ41922.1"/>
    </source>
</evidence>
<feature type="compositionally biased region" description="Basic and acidic residues" evidence="1">
    <location>
        <begin position="46"/>
        <end position="56"/>
    </location>
</feature>
<proteinExistence type="predicted"/>
<accession>A0A015ZC42</accession>
<name>A0A015ZC42_BACFG</name>
<reference evidence="2 3" key="1">
    <citation type="submission" date="2014-02" db="EMBL/GenBank/DDBJ databases">
        <authorList>
            <person name="Sears C."/>
            <person name="Carroll K."/>
            <person name="Sack B.R."/>
            <person name="Qadri F."/>
            <person name="Myers L.L."/>
            <person name="Chung G.-T."/>
            <person name="Escheverria P."/>
            <person name="Fraser C.M."/>
            <person name="Sadzewicz L."/>
            <person name="Shefchek K.A."/>
            <person name="Tallon L."/>
            <person name="Das S.P."/>
            <person name="Daugherty S."/>
            <person name="Mongodin E.F."/>
        </authorList>
    </citation>
    <scope>NUCLEOTIDE SEQUENCE [LARGE SCALE GENOMIC DNA]</scope>
    <source>
        <strain evidence="2 3">2-F-2 #4</strain>
    </source>
</reference>
<feature type="region of interest" description="Disordered" evidence="1">
    <location>
        <begin position="17"/>
        <end position="91"/>
    </location>
</feature>
<evidence type="ECO:0000256" key="1">
    <source>
        <dbReference type="SAM" id="MobiDB-lite"/>
    </source>
</evidence>
<feature type="compositionally biased region" description="Basic and acidic residues" evidence="1">
    <location>
        <begin position="77"/>
        <end position="91"/>
    </location>
</feature>
<gene>
    <name evidence="2" type="ORF">M076_4951</name>
</gene>
<organism evidence="2 3">
    <name type="scientific">Bacteroides fragilis str. 2-F-2 #4</name>
    <dbReference type="NCBI Taxonomy" id="1339280"/>
    <lineage>
        <taxon>Bacteria</taxon>
        <taxon>Pseudomonadati</taxon>
        <taxon>Bacteroidota</taxon>
        <taxon>Bacteroidia</taxon>
        <taxon>Bacteroidales</taxon>
        <taxon>Bacteroidaceae</taxon>
        <taxon>Bacteroides</taxon>
    </lineage>
</organism>
<dbReference type="Proteomes" id="UP000022272">
    <property type="component" value="Unassembled WGS sequence"/>
</dbReference>
<sequence length="131" mass="14724">MVFYYAAMIFMDFQRAKAAQNAEQDSHKEEDIDISEEAQSFRPIRVNRDEPESKEENQEENNTGNPGPENENTDSDGTEKSASKSESSRHVYREAIMTDGILVENIIQEINRLAETGTSDLGAVIFSCENA</sequence>
<protein>
    <submittedName>
        <fullName evidence="2">Uncharacterized protein</fullName>
    </submittedName>
</protein>
<dbReference type="PATRIC" id="fig|1339280.3.peg.4708"/>
<comment type="caution">
    <text evidence="2">The sequence shown here is derived from an EMBL/GenBank/DDBJ whole genome shotgun (WGS) entry which is preliminary data.</text>
</comment>
<evidence type="ECO:0000313" key="3">
    <source>
        <dbReference type="Proteomes" id="UP000022272"/>
    </source>
</evidence>